<dbReference type="PROSITE" id="PS51257">
    <property type="entry name" value="PROKAR_LIPOPROTEIN"/>
    <property type="match status" value="1"/>
</dbReference>
<dbReference type="Pfam" id="PF06101">
    <property type="entry name" value="Vps62"/>
    <property type="match status" value="1"/>
</dbReference>
<dbReference type="EMBL" id="JACXWD010000037">
    <property type="protein sequence ID" value="MBD3868614.1"/>
    <property type="molecule type" value="Genomic_DNA"/>
</dbReference>
<reference evidence="1 2" key="1">
    <citation type="submission" date="2020-08" db="EMBL/GenBank/DDBJ databases">
        <title>Acidobacteriota in marine sediments use diverse sulfur dissimilation pathways.</title>
        <authorList>
            <person name="Wasmund K."/>
        </authorList>
    </citation>
    <scope>NUCLEOTIDE SEQUENCE [LARGE SCALE GENOMIC DNA]</scope>
    <source>
        <strain evidence="1">MAG AM4</strain>
    </source>
</reference>
<evidence type="ECO:0000313" key="2">
    <source>
        <dbReference type="Proteomes" id="UP000648239"/>
    </source>
</evidence>
<dbReference type="PANTHER" id="PTHR48171">
    <property type="entry name" value="DUF946 FAMILY PROTEIN"/>
    <property type="match status" value="1"/>
</dbReference>
<comment type="caution">
    <text evidence="1">The sequence shown here is derived from an EMBL/GenBank/DDBJ whole genome shotgun (WGS) entry which is preliminary data.</text>
</comment>
<name>A0A8J6Y3J5_9BACT</name>
<proteinExistence type="predicted"/>
<evidence type="ECO:0000313" key="1">
    <source>
        <dbReference type="EMBL" id="MBD3868614.1"/>
    </source>
</evidence>
<dbReference type="Proteomes" id="UP000648239">
    <property type="component" value="Unassembled WGS sequence"/>
</dbReference>
<dbReference type="AlphaFoldDB" id="A0A8J6Y3J5"/>
<sequence>MRFKITILIVGMVLTGCIIDRGSYVPAPRPMTAAESASAMVDEAMVQTMIARFGPLIYLRSDDAYVLDDPDYVLDNGVTLNWGLVENETDYNSFKATRVRTMPTSSATILRDWTTIKEGIESTDNPEAYRYWLHIPDKLKSGSMRRARALVHVLPADSMSTEIQFWLFYPFNGPGRVEVCASSKMCDDNWLREAGRHYGDWEMVSVLVSNDARDLLGVYMSRHNTSETFDRWEDGSFRSTTNSNNKLSFEGLGRNSHPIVYAGISSHAHYTTPGTHNYKRVFSKDYGVGTASADLFDRTDVGRGLLAHKPAGYRIIASDLPDFQVEEPDWLQYDGRWGQYERSTDKIKWALHFIKVYTFSEVSRGPTGPKAKTAWSGVF</sequence>
<organism evidence="1 2">
    <name type="scientific">Candidatus Polarisedimenticola svalbardensis</name>
    <dbReference type="NCBI Taxonomy" id="2886004"/>
    <lineage>
        <taxon>Bacteria</taxon>
        <taxon>Pseudomonadati</taxon>
        <taxon>Acidobacteriota</taxon>
        <taxon>Candidatus Polarisedimenticolia</taxon>
        <taxon>Candidatus Polarisedimenticolales</taxon>
        <taxon>Candidatus Polarisedimenticolaceae</taxon>
        <taxon>Candidatus Polarisedimenticola</taxon>
    </lineage>
</organism>
<gene>
    <name evidence="1" type="ORF">IFK94_10865</name>
</gene>
<dbReference type="InterPro" id="IPR009291">
    <property type="entry name" value="Vps62"/>
</dbReference>
<accession>A0A8J6Y3J5</accession>
<protein>
    <submittedName>
        <fullName evidence="1">Vps62-related protein</fullName>
    </submittedName>
</protein>
<dbReference type="PANTHER" id="PTHR48171:SF1">
    <property type="entry name" value="VACUOLAR PROTEIN SORTING-ASSOCIATED PROTEIN 62"/>
    <property type="match status" value="1"/>
</dbReference>